<proteinExistence type="predicted"/>
<dbReference type="EMBL" id="HBEW01002526">
    <property type="protein sequence ID" value="CAD8579091.1"/>
    <property type="molecule type" value="Transcribed_RNA"/>
</dbReference>
<reference evidence="6" key="1">
    <citation type="submission" date="2021-01" db="EMBL/GenBank/DDBJ databases">
        <authorList>
            <person name="Corre E."/>
            <person name="Pelletier E."/>
            <person name="Niang G."/>
            <person name="Scheremetjew M."/>
            <person name="Finn R."/>
            <person name="Kale V."/>
            <person name="Holt S."/>
            <person name="Cochrane G."/>
            <person name="Meng A."/>
            <person name="Brown T."/>
            <person name="Cohen L."/>
        </authorList>
    </citation>
    <scope>NUCLEOTIDE SEQUENCE</scope>
    <source>
        <strain evidence="6">Clade-D-RCC2572</strain>
    </source>
</reference>
<feature type="region of interest" description="Disordered" evidence="4">
    <location>
        <begin position="45"/>
        <end position="74"/>
    </location>
</feature>
<gene>
    <name evidence="6" type="ORF">OMED0929_LOCUS2081</name>
</gene>
<dbReference type="GO" id="GO:0005634">
    <property type="term" value="C:nucleus"/>
    <property type="evidence" value="ECO:0007669"/>
    <property type="project" value="UniProtKB-SubCell"/>
</dbReference>
<dbReference type="SMART" id="SM00386">
    <property type="entry name" value="HAT"/>
    <property type="match status" value="6"/>
</dbReference>
<dbReference type="GO" id="GO:0031124">
    <property type="term" value="P:mRNA 3'-end processing"/>
    <property type="evidence" value="ECO:0007669"/>
    <property type="project" value="InterPro"/>
</dbReference>
<dbReference type="Gene3D" id="1.25.40.1040">
    <property type="match status" value="2"/>
</dbReference>
<dbReference type="Pfam" id="PF02037">
    <property type="entry name" value="SAP"/>
    <property type="match status" value="1"/>
</dbReference>
<evidence type="ECO:0000256" key="1">
    <source>
        <dbReference type="ARBA" id="ARBA00004123"/>
    </source>
</evidence>
<protein>
    <recommendedName>
        <fullName evidence="5">SAP domain-containing protein</fullName>
    </recommendedName>
</protein>
<feature type="compositionally biased region" description="Low complexity" evidence="4">
    <location>
        <begin position="45"/>
        <end position="57"/>
    </location>
</feature>
<evidence type="ECO:0000256" key="2">
    <source>
        <dbReference type="ARBA" id="ARBA00022737"/>
    </source>
</evidence>
<dbReference type="PANTHER" id="PTHR19980">
    <property type="entry name" value="RNA CLEAVAGE STIMULATION FACTOR"/>
    <property type="match status" value="1"/>
</dbReference>
<dbReference type="InterPro" id="IPR008847">
    <property type="entry name" value="Suf"/>
</dbReference>
<evidence type="ECO:0000256" key="3">
    <source>
        <dbReference type="ARBA" id="ARBA00023242"/>
    </source>
</evidence>
<dbReference type="PROSITE" id="PS50800">
    <property type="entry name" value="SAP"/>
    <property type="match status" value="1"/>
</dbReference>
<dbReference type="AlphaFoldDB" id="A0A7S0KEF4"/>
<evidence type="ECO:0000313" key="6">
    <source>
        <dbReference type="EMBL" id="CAD8579091.1"/>
    </source>
</evidence>
<dbReference type="InterPro" id="IPR003034">
    <property type="entry name" value="SAP_dom"/>
</dbReference>
<dbReference type="SUPFAM" id="SSF48452">
    <property type="entry name" value="TPR-like"/>
    <property type="match status" value="2"/>
</dbReference>
<dbReference type="InterPro" id="IPR003107">
    <property type="entry name" value="HAT"/>
</dbReference>
<dbReference type="InterPro" id="IPR036361">
    <property type="entry name" value="SAP_dom_sf"/>
</dbReference>
<evidence type="ECO:0000259" key="5">
    <source>
        <dbReference type="PROSITE" id="PS50800"/>
    </source>
</evidence>
<dbReference type="SUPFAM" id="SSF68906">
    <property type="entry name" value="SAP domain"/>
    <property type="match status" value="1"/>
</dbReference>
<comment type="subcellular location">
    <subcellularLocation>
        <location evidence="1">Nucleus</location>
    </subcellularLocation>
</comment>
<keyword evidence="3" id="KW-0539">Nucleus</keyword>
<dbReference type="InterPro" id="IPR045243">
    <property type="entry name" value="Rna14-like"/>
</dbReference>
<name>A0A7S0KEF4_9CHLO</name>
<feature type="domain" description="SAP" evidence="5">
    <location>
        <begin position="9"/>
        <end position="43"/>
    </location>
</feature>
<dbReference type="InterPro" id="IPR011990">
    <property type="entry name" value="TPR-like_helical_dom_sf"/>
</dbReference>
<evidence type="ECO:0000256" key="4">
    <source>
        <dbReference type="SAM" id="MobiDB-lite"/>
    </source>
</evidence>
<organism evidence="6">
    <name type="scientific">Ostreococcus mediterraneus</name>
    <dbReference type="NCBI Taxonomy" id="1486918"/>
    <lineage>
        <taxon>Eukaryota</taxon>
        <taxon>Viridiplantae</taxon>
        <taxon>Chlorophyta</taxon>
        <taxon>Mamiellophyceae</taxon>
        <taxon>Mamiellales</taxon>
        <taxon>Bathycoccaceae</taxon>
        <taxon>Ostreococcus</taxon>
    </lineage>
</organism>
<keyword evidence="2" id="KW-0677">Repeat</keyword>
<sequence length="853" mass="92639">MGEDTKNSLMRCTVANLRERCTAAGLDTSGIKADLVARLLGEAKAAPTKEATEDAAPVVAEDPVTANDADGNDHDEGNAVSMASDAAPLNASSSMDVDDAFLAHVRANPSDSAALERLARLARAAPIPAARAMFDALTDACPRSSLLWQWYIDAELTRNASGEPDDDAIRGLFGKCLIPCPSALLWRKYCAYMASTHDITSEEGVATMKSVYEYSVDVVGEDADAADVWLEYCGFLRRAPATLIVADVKPEQAESARDVVVRRCYQRAIMVPLNKLDVVYKEYEAFENEKNKALARALLQDLAPKLLLTRTALGKRKKAYEGVVVGAVCVNPAQPGADASASIVCAGFNKGACRGCPRTHECAFCGATSHGAHECSSKQYALLAKDPKACASQWAAIIDMEKSNPQKLEGANPGEPSPQLFNRVKHAYELAGLSLGETPEFWIEYAHWHDSEGRTDDAAEVLQRARDALPYCALLTFAVADLEESRGNAEACKAIYESVLDDYESATAEAIERGEDVTSMPQDAVLMYCEYVRACRRVEDQTSSRKAFMRARKQPGCRWEIYATAAMLEWQYDKSDKPARNIFELGLKHFLTSPQYVERYAEFLTGINDVANARVLFERALEESPSHEVWNLFIAFERAHGTYETIVKAESRRNAAFGATDVKVNLLNALLGRHTVMDLRPATSEYCDYYASLGAVVPLRRAETAHVSYATLRSERLARAAVVAAIPPPIAPSGAPRAGKKAPPAPPSGMKKLPGALGKFFATLPGPVAFAKFPPPRVEAVLDALQATDLSEGAIEGYLAAMGYKGGEKRKAIELIDDPALAASRSAASAKPPVKDVFRARQSKMQRAQAEYQ</sequence>
<dbReference type="PANTHER" id="PTHR19980:SF0">
    <property type="entry name" value="CLEAVAGE STIMULATION FACTOR SUBUNIT 3"/>
    <property type="match status" value="1"/>
</dbReference>
<dbReference type="Gene3D" id="1.10.720.30">
    <property type="entry name" value="SAP domain"/>
    <property type="match status" value="1"/>
</dbReference>
<dbReference type="Pfam" id="PF05843">
    <property type="entry name" value="Suf"/>
    <property type="match status" value="1"/>
</dbReference>
<dbReference type="GO" id="GO:0003729">
    <property type="term" value="F:mRNA binding"/>
    <property type="evidence" value="ECO:0007669"/>
    <property type="project" value="TreeGrafter"/>
</dbReference>
<accession>A0A7S0KEF4</accession>